<name>A0A840YYZ4_9SPHN</name>
<dbReference type="RefSeq" id="WP_184002776.1">
    <property type="nucleotide sequence ID" value="NZ_BAABIF010000013.1"/>
</dbReference>
<dbReference type="GO" id="GO:0035999">
    <property type="term" value="P:tetrahydrofolate interconversion"/>
    <property type="evidence" value="ECO:0007669"/>
    <property type="project" value="TreeGrafter"/>
</dbReference>
<proteinExistence type="inferred from homology"/>
<accession>A0A840YYZ4</accession>
<dbReference type="EC" id="6.3.3.2" evidence="4"/>
<dbReference type="GO" id="GO:0046872">
    <property type="term" value="F:metal ion binding"/>
    <property type="evidence" value="ECO:0007669"/>
    <property type="project" value="UniProtKB-KW"/>
</dbReference>
<keyword evidence="2 4" id="KW-0547">Nucleotide-binding</keyword>
<dbReference type="SUPFAM" id="SSF100950">
    <property type="entry name" value="NagB/RpiA/CoA transferase-like"/>
    <property type="match status" value="1"/>
</dbReference>
<dbReference type="GO" id="GO:0009396">
    <property type="term" value="P:folic acid-containing compound biosynthetic process"/>
    <property type="evidence" value="ECO:0007669"/>
    <property type="project" value="TreeGrafter"/>
</dbReference>
<comment type="similarity">
    <text evidence="1 4">Belongs to the 5-formyltetrahydrofolate cyclo-ligase family.</text>
</comment>
<keyword evidence="5" id="KW-0436">Ligase</keyword>
<dbReference type="EMBL" id="JACIJI010000002">
    <property type="protein sequence ID" value="MBB5718759.1"/>
    <property type="molecule type" value="Genomic_DNA"/>
</dbReference>
<keyword evidence="4" id="KW-0460">Magnesium</keyword>
<dbReference type="NCBIfam" id="TIGR02727">
    <property type="entry name" value="MTHFS_bact"/>
    <property type="match status" value="1"/>
</dbReference>
<comment type="cofactor">
    <cofactor evidence="4">
        <name>Mg(2+)</name>
        <dbReference type="ChEBI" id="CHEBI:18420"/>
    </cofactor>
</comment>
<dbReference type="Pfam" id="PF01812">
    <property type="entry name" value="5-FTHF_cyc-lig"/>
    <property type="match status" value="1"/>
</dbReference>
<evidence type="ECO:0000313" key="5">
    <source>
        <dbReference type="EMBL" id="MBB5718759.1"/>
    </source>
</evidence>
<protein>
    <recommendedName>
        <fullName evidence="4">5-formyltetrahydrofolate cyclo-ligase</fullName>
        <ecNumber evidence="4">6.3.3.2</ecNumber>
    </recommendedName>
</protein>
<evidence type="ECO:0000256" key="3">
    <source>
        <dbReference type="ARBA" id="ARBA00022840"/>
    </source>
</evidence>
<dbReference type="Gene3D" id="3.40.50.10420">
    <property type="entry name" value="NagB/RpiA/CoA transferase-like"/>
    <property type="match status" value="1"/>
</dbReference>
<keyword evidence="6" id="KW-1185">Reference proteome</keyword>
<keyword evidence="3 4" id="KW-0067">ATP-binding</keyword>
<evidence type="ECO:0000256" key="2">
    <source>
        <dbReference type="ARBA" id="ARBA00022741"/>
    </source>
</evidence>
<dbReference type="InterPro" id="IPR024185">
    <property type="entry name" value="FTHF_cligase-like_sf"/>
</dbReference>
<evidence type="ECO:0000256" key="1">
    <source>
        <dbReference type="ARBA" id="ARBA00010638"/>
    </source>
</evidence>
<dbReference type="InterPro" id="IPR002698">
    <property type="entry name" value="FTHF_cligase"/>
</dbReference>
<evidence type="ECO:0000313" key="6">
    <source>
        <dbReference type="Proteomes" id="UP000554342"/>
    </source>
</evidence>
<dbReference type="AlphaFoldDB" id="A0A840YYZ4"/>
<dbReference type="PANTHER" id="PTHR23407:SF1">
    <property type="entry name" value="5-FORMYLTETRAHYDROFOLATE CYCLO-LIGASE"/>
    <property type="match status" value="1"/>
</dbReference>
<comment type="caution">
    <text evidence="5">The sequence shown here is derived from an EMBL/GenBank/DDBJ whole genome shotgun (WGS) entry which is preliminary data.</text>
</comment>
<comment type="catalytic activity">
    <reaction evidence="4">
        <text>(6S)-5-formyl-5,6,7,8-tetrahydrofolate + ATP = (6R)-5,10-methenyltetrahydrofolate + ADP + phosphate</text>
        <dbReference type="Rhea" id="RHEA:10488"/>
        <dbReference type="ChEBI" id="CHEBI:30616"/>
        <dbReference type="ChEBI" id="CHEBI:43474"/>
        <dbReference type="ChEBI" id="CHEBI:57455"/>
        <dbReference type="ChEBI" id="CHEBI:57457"/>
        <dbReference type="ChEBI" id="CHEBI:456216"/>
        <dbReference type="EC" id="6.3.3.2"/>
    </reaction>
</comment>
<dbReference type="Proteomes" id="UP000554342">
    <property type="component" value="Unassembled WGS sequence"/>
</dbReference>
<evidence type="ECO:0000256" key="4">
    <source>
        <dbReference type="RuleBase" id="RU361279"/>
    </source>
</evidence>
<dbReference type="GO" id="GO:0005524">
    <property type="term" value="F:ATP binding"/>
    <property type="evidence" value="ECO:0007669"/>
    <property type="project" value="UniProtKB-KW"/>
</dbReference>
<dbReference type="PANTHER" id="PTHR23407">
    <property type="entry name" value="ATPASE INHIBITOR/5-FORMYLTETRAHYDROFOLATE CYCLO-LIGASE"/>
    <property type="match status" value="1"/>
</dbReference>
<organism evidence="5 6">
    <name type="scientific">Stakelama sediminis</name>
    <dbReference type="NCBI Taxonomy" id="463200"/>
    <lineage>
        <taxon>Bacteria</taxon>
        <taxon>Pseudomonadati</taxon>
        <taxon>Pseudomonadota</taxon>
        <taxon>Alphaproteobacteria</taxon>
        <taxon>Sphingomonadales</taxon>
        <taxon>Sphingomonadaceae</taxon>
        <taxon>Stakelama</taxon>
    </lineage>
</organism>
<reference evidence="5 6" key="1">
    <citation type="submission" date="2020-08" db="EMBL/GenBank/DDBJ databases">
        <title>Genomic Encyclopedia of Type Strains, Phase IV (KMG-IV): sequencing the most valuable type-strain genomes for metagenomic binning, comparative biology and taxonomic classification.</title>
        <authorList>
            <person name="Goeker M."/>
        </authorList>
    </citation>
    <scope>NUCLEOTIDE SEQUENCE [LARGE SCALE GENOMIC DNA]</scope>
    <source>
        <strain evidence="5 6">DSM 27203</strain>
    </source>
</reference>
<sequence>MNKQTLRTRTRAERDRFVATDPAPIIPQDAFLQRLRPGIVVASYRPVGSEADPVLFDATVLAAGAELALPHVTSREGRIRFLAWHPDHGLAKGPFGLHQPHADSAVVTPDIILTPLVAFDLSCNRLGQGAGHYDRAFADFPDAWRLGIAWSVQQVEKLPVDPWDVPLHGIATERGVVRR</sequence>
<dbReference type="GO" id="GO:0030272">
    <property type="term" value="F:5-formyltetrahydrofolate cyclo-ligase activity"/>
    <property type="evidence" value="ECO:0007669"/>
    <property type="project" value="UniProtKB-EC"/>
</dbReference>
<dbReference type="InterPro" id="IPR037171">
    <property type="entry name" value="NagB/RpiA_transferase-like"/>
</dbReference>
<gene>
    <name evidence="5" type="ORF">FHR23_001682</name>
</gene>
<keyword evidence="4" id="KW-0479">Metal-binding</keyword>